<gene>
    <name evidence="1" type="ORF">HMF7854_06030</name>
</gene>
<dbReference type="Proteomes" id="UP000274661">
    <property type="component" value="Unassembled WGS sequence"/>
</dbReference>
<name>A0A3R9WN97_9SPHN</name>
<organism evidence="1 2">
    <name type="scientific">Sphingomonas ginkgonis</name>
    <dbReference type="NCBI Taxonomy" id="2315330"/>
    <lineage>
        <taxon>Bacteria</taxon>
        <taxon>Pseudomonadati</taxon>
        <taxon>Pseudomonadota</taxon>
        <taxon>Alphaproteobacteria</taxon>
        <taxon>Sphingomonadales</taxon>
        <taxon>Sphingomonadaceae</taxon>
        <taxon>Sphingomonas</taxon>
    </lineage>
</organism>
<protein>
    <submittedName>
        <fullName evidence="1">Uncharacterized protein</fullName>
    </submittedName>
</protein>
<dbReference type="RefSeq" id="WP_126718265.1">
    <property type="nucleotide sequence ID" value="NZ_RWJF01000001.1"/>
</dbReference>
<reference evidence="1 2" key="1">
    <citation type="submission" date="2018-12" db="EMBL/GenBank/DDBJ databases">
        <title>Sphingomonas sp. HMF7854 Genome sequencing and assembly.</title>
        <authorList>
            <person name="Cha I."/>
            <person name="Kang H."/>
            <person name="Kim H."/>
            <person name="Kang J."/>
            <person name="Joh K."/>
        </authorList>
    </citation>
    <scope>NUCLEOTIDE SEQUENCE [LARGE SCALE GENOMIC DNA]</scope>
    <source>
        <strain evidence="1 2">HMF7854</strain>
    </source>
</reference>
<dbReference type="EMBL" id="RWJF01000001">
    <property type="protein sequence ID" value="RST30433.1"/>
    <property type="molecule type" value="Genomic_DNA"/>
</dbReference>
<comment type="caution">
    <text evidence="1">The sequence shown here is derived from an EMBL/GenBank/DDBJ whole genome shotgun (WGS) entry which is preliminary data.</text>
</comment>
<keyword evidence="2" id="KW-1185">Reference proteome</keyword>
<sequence length="60" mass="7159">MIDEIFDRNYREARQQLNAAALRLVASLAESFRALHRIQFAAPWSRPEPRPRKPEWRRVA</sequence>
<proteinExistence type="predicted"/>
<evidence type="ECO:0000313" key="1">
    <source>
        <dbReference type="EMBL" id="RST30433.1"/>
    </source>
</evidence>
<evidence type="ECO:0000313" key="2">
    <source>
        <dbReference type="Proteomes" id="UP000274661"/>
    </source>
</evidence>
<accession>A0A3R9WN97</accession>
<dbReference type="AlphaFoldDB" id="A0A3R9WN97"/>